<accession>A0ABQ3MZY0</accession>
<evidence type="ECO:0000313" key="2">
    <source>
        <dbReference type="Proteomes" id="UP000637074"/>
    </source>
</evidence>
<comment type="caution">
    <text evidence="1">The sequence shown here is derived from an EMBL/GenBank/DDBJ whole genome shotgun (WGS) entry which is preliminary data.</text>
</comment>
<proteinExistence type="predicted"/>
<reference evidence="1 2" key="1">
    <citation type="journal article" date="2022" name="Int. J. Syst. Evol. Microbiol.">
        <title>Neobacillus kokaensis sp. nov., isolated from soil.</title>
        <authorList>
            <person name="Yuki K."/>
            <person name="Matsubara H."/>
            <person name="Yamaguchi S."/>
        </authorList>
    </citation>
    <scope>NUCLEOTIDE SEQUENCE [LARGE SCALE GENOMIC DNA]</scope>
    <source>
        <strain evidence="1 2">LOB 377</strain>
    </source>
</reference>
<organism evidence="1 2">
    <name type="scientific">Neobacillus kokaensis</name>
    <dbReference type="NCBI Taxonomy" id="2759023"/>
    <lineage>
        <taxon>Bacteria</taxon>
        <taxon>Bacillati</taxon>
        <taxon>Bacillota</taxon>
        <taxon>Bacilli</taxon>
        <taxon>Bacillales</taxon>
        <taxon>Bacillaceae</taxon>
        <taxon>Neobacillus</taxon>
    </lineage>
</organism>
<keyword evidence="2" id="KW-1185">Reference proteome</keyword>
<protein>
    <recommendedName>
        <fullName evidence="3">Phosphoesterase</fullName>
    </recommendedName>
</protein>
<dbReference type="Proteomes" id="UP000637074">
    <property type="component" value="Unassembled WGS sequence"/>
</dbReference>
<sequence length="50" mass="5688">MKELVGMCKCCGKEIFCLDGFFNGVITENKQTYCFDCHETSSNEEENPQS</sequence>
<dbReference type="RefSeq" id="WP_191271890.1">
    <property type="nucleotide sequence ID" value="NZ_BNDS01000006.1"/>
</dbReference>
<evidence type="ECO:0008006" key="3">
    <source>
        <dbReference type="Google" id="ProtNLM"/>
    </source>
</evidence>
<evidence type="ECO:0000313" key="1">
    <source>
        <dbReference type="EMBL" id="GHH98240.1"/>
    </source>
</evidence>
<gene>
    <name evidence="1" type="ORF">AM1BK_17830</name>
</gene>
<name>A0ABQ3MZY0_9BACI</name>
<dbReference type="EMBL" id="BNDS01000006">
    <property type="protein sequence ID" value="GHH98240.1"/>
    <property type="molecule type" value="Genomic_DNA"/>
</dbReference>